<dbReference type="AlphaFoldDB" id="A0A7C4QQ67"/>
<sequence>MGSTCLNGGLVAALLWGSLAAAQQPAGTAQPAAGADAAQAKPLSKFEQAVKDSKKTADGGLWTIYYKDQQILVDLKTSQLNQDYLMLTSIARGVSSNNVIGGMSWGDDVIWNFRKVGDKLHLLRKNVRFKAKPGSPESTAVKFAYPDSVLYALPIVAEGSGSLLVDMTRVFFSDDEQIGRAIGGTFVMDRSTVAKVKAFPRNVELQIAAVYQGNPSTTNLDTVPDVRGMQVQVHYSISALTNTGYRPRKADDRVGYFLVATKDFTDNSDEENFVRYITRWDLQKADPAVRLSPPKDPIIFYLEKTVPINLRPIVRSGIEEWNKAFEKIGFANAIDVRQQRDDDDWDPEDVNYNTFRWITAEAGFAMGPSRVNPLTGQILDADIIFDASFLRYWKREYENFSQQTIAELLGEDEPPLPSDTLPFLSRSRHSACRLSVGMQHQMGFAVAALLARGVIDKRGELPEEYLFQALKEVVMHEVGHTLGLRHNFKASAWKTLQEIEDPNRPSNEPLVASVMDYHPVNLAPPGVKQTAFYTTTLGPYDYWAIEYGYKPIAGDEQAELAKIAARSGEPGLDYATDEDTESRDPDPLSNRFDLGKDPIAYAQRQMRTISELLPKLMERAVENGEGYQRLRQAFGLLQNESLRTANFVSRLPGGVLVHRDHKGDNQARPPFKLVDAAQQRAATRFLAEQCFAAPKFDPVLLNSLAASRWSHWGASEPDRIDYAIHDTVNRSQRTILNRLLDSTTLARIQDGEVKVSPEEDVYTLAEHLQLITDGVFSELAHPPAGEFNNRQQFIPSFRRNLQRNALRKLAGLLTPAGGGTLSIDQRSGRIRVLDDDTPEDARVLARVHLTQLQSRIQAALAKEDLKLDDYTRAHLLDMQEKIKQVLSAQLTISAVN</sequence>
<evidence type="ECO:0000313" key="5">
    <source>
        <dbReference type="EMBL" id="HGT40064.1"/>
    </source>
</evidence>
<dbReference type="Pfam" id="PF17148">
    <property type="entry name" value="DUF5117"/>
    <property type="match status" value="1"/>
</dbReference>
<dbReference type="InterPro" id="IPR032534">
    <property type="entry name" value="EcxA_zinc-bd"/>
</dbReference>
<dbReference type="EMBL" id="DSVQ01000016">
    <property type="protein sequence ID" value="HGT40064.1"/>
    <property type="molecule type" value="Genomic_DNA"/>
</dbReference>
<evidence type="ECO:0000256" key="1">
    <source>
        <dbReference type="SAM" id="MobiDB-lite"/>
    </source>
</evidence>
<dbReference type="InterPro" id="IPR034032">
    <property type="entry name" value="Zn_MMP-like_bac"/>
</dbReference>
<dbReference type="Pfam" id="PF16313">
    <property type="entry name" value="DUF4953"/>
    <property type="match status" value="1"/>
</dbReference>
<feature type="domain" description="EcxA zinc-binding" evidence="3">
    <location>
        <begin position="460"/>
        <end position="780"/>
    </location>
</feature>
<feature type="chain" id="PRO_5027797378" evidence="2">
    <location>
        <begin position="22"/>
        <end position="896"/>
    </location>
</feature>
<gene>
    <name evidence="5" type="ORF">ENS64_12505</name>
</gene>
<reference evidence="5" key="1">
    <citation type="journal article" date="2020" name="mSystems">
        <title>Genome- and Community-Level Interaction Insights into Carbon Utilization and Element Cycling Functions of Hydrothermarchaeota in Hydrothermal Sediment.</title>
        <authorList>
            <person name="Zhou Z."/>
            <person name="Liu Y."/>
            <person name="Xu W."/>
            <person name="Pan J."/>
            <person name="Luo Z.H."/>
            <person name="Li M."/>
        </authorList>
    </citation>
    <scope>NUCLEOTIDE SEQUENCE [LARGE SCALE GENOMIC DNA]</scope>
    <source>
        <strain evidence="5">SpSt-508</strain>
    </source>
</reference>
<dbReference type="InterPro" id="IPR024079">
    <property type="entry name" value="MetalloPept_cat_dom_sf"/>
</dbReference>
<feature type="domain" description="DUF5117" evidence="4">
    <location>
        <begin position="109"/>
        <end position="284"/>
    </location>
</feature>
<proteinExistence type="predicted"/>
<organism evidence="5">
    <name type="scientific">Schlesneria paludicola</name>
    <dbReference type="NCBI Taxonomy" id="360056"/>
    <lineage>
        <taxon>Bacteria</taxon>
        <taxon>Pseudomonadati</taxon>
        <taxon>Planctomycetota</taxon>
        <taxon>Planctomycetia</taxon>
        <taxon>Planctomycetales</taxon>
        <taxon>Planctomycetaceae</taxon>
        <taxon>Schlesneria</taxon>
    </lineage>
</organism>
<keyword evidence="2" id="KW-0732">Signal</keyword>
<comment type="caution">
    <text evidence="5">The sequence shown here is derived from an EMBL/GenBank/DDBJ whole genome shotgun (WGS) entry which is preliminary data.</text>
</comment>
<name>A0A7C4QQ67_9PLAN</name>
<accession>A0A7C4QQ67</accession>
<evidence type="ECO:0000259" key="3">
    <source>
        <dbReference type="Pfam" id="PF16313"/>
    </source>
</evidence>
<dbReference type="Gene3D" id="3.40.390.10">
    <property type="entry name" value="Collagenase (Catalytic Domain)"/>
    <property type="match status" value="1"/>
</dbReference>
<dbReference type="CDD" id="cd04276">
    <property type="entry name" value="ZnMc_MMP_like_2"/>
    <property type="match status" value="1"/>
</dbReference>
<dbReference type="PANTHER" id="PTHR38478:SF1">
    <property type="entry name" value="ZINC DEPENDENT METALLOPROTEASE DOMAIN LIPOPROTEIN"/>
    <property type="match status" value="1"/>
</dbReference>
<feature type="region of interest" description="Disordered" evidence="1">
    <location>
        <begin position="569"/>
        <end position="594"/>
    </location>
</feature>
<dbReference type="GO" id="GO:0008237">
    <property type="term" value="F:metallopeptidase activity"/>
    <property type="evidence" value="ECO:0007669"/>
    <property type="project" value="InterPro"/>
</dbReference>
<dbReference type="InterPro" id="IPR033413">
    <property type="entry name" value="DUF5117"/>
</dbReference>
<protein>
    <submittedName>
        <fullName evidence="5">DUF5117 domain-containing protein</fullName>
    </submittedName>
</protein>
<evidence type="ECO:0000256" key="2">
    <source>
        <dbReference type="SAM" id="SignalP"/>
    </source>
</evidence>
<dbReference type="SUPFAM" id="SSF55486">
    <property type="entry name" value="Metalloproteases ('zincins'), catalytic domain"/>
    <property type="match status" value="1"/>
</dbReference>
<evidence type="ECO:0000259" key="4">
    <source>
        <dbReference type="Pfam" id="PF17148"/>
    </source>
</evidence>
<dbReference type="PANTHER" id="PTHR38478">
    <property type="entry name" value="PEPTIDASE M1A AND M12B"/>
    <property type="match status" value="1"/>
</dbReference>
<feature type="signal peptide" evidence="2">
    <location>
        <begin position="1"/>
        <end position="21"/>
    </location>
</feature>